<dbReference type="InterPro" id="IPR001841">
    <property type="entry name" value="Znf_RING"/>
</dbReference>
<evidence type="ECO:0000259" key="12">
    <source>
        <dbReference type="PROSITE" id="PS50089"/>
    </source>
</evidence>
<dbReference type="SUPFAM" id="SSF57850">
    <property type="entry name" value="RING/U-box"/>
    <property type="match status" value="1"/>
</dbReference>
<dbReference type="PANTHER" id="PTHR23323:SF24">
    <property type="entry name" value="VACUOLAR PROTEIN SORTING-ASSOCIATED PROTEIN 11 HOMOLOG"/>
    <property type="match status" value="1"/>
</dbReference>
<keyword evidence="4 9" id="KW-0863">Zinc-finger</keyword>
<dbReference type="PIRSF" id="PIRSF007860">
    <property type="entry name" value="VPS11"/>
    <property type="match status" value="1"/>
</dbReference>
<dbReference type="PANTHER" id="PTHR23323">
    <property type="entry name" value="VACUOLAR PROTEIN SORTING-ASSOCIATED PROTEIN"/>
    <property type="match status" value="1"/>
</dbReference>
<dbReference type="OrthoDB" id="26184at2759"/>
<reference evidence="14" key="2">
    <citation type="submission" date="2015-01" db="EMBL/GenBank/DDBJ databases">
        <title>Evolutionary Origins and Diversification of the Mycorrhizal Mutualists.</title>
        <authorList>
            <consortium name="DOE Joint Genome Institute"/>
            <consortium name="Mycorrhizal Genomics Consortium"/>
            <person name="Kohler A."/>
            <person name="Kuo A."/>
            <person name="Nagy L.G."/>
            <person name="Floudas D."/>
            <person name="Copeland A."/>
            <person name="Barry K.W."/>
            <person name="Cichocki N."/>
            <person name="Veneault-Fourrey C."/>
            <person name="LaButti K."/>
            <person name="Lindquist E.A."/>
            <person name="Lipzen A."/>
            <person name="Lundell T."/>
            <person name="Morin E."/>
            <person name="Murat C."/>
            <person name="Riley R."/>
            <person name="Ohm R."/>
            <person name="Sun H."/>
            <person name="Tunlid A."/>
            <person name="Henrissat B."/>
            <person name="Grigoriev I.V."/>
            <person name="Hibbett D.S."/>
            <person name="Martin F."/>
        </authorList>
    </citation>
    <scope>NUCLEOTIDE SEQUENCE [LARGE SCALE GENOMIC DNA]</scope>
    <source>
        <strain evidence="14">Foug A</strain>
    </source>
</reference>
<dbReference type="AlphaFoldDB" id="A0A0C3E5P5"/>
<dbReference type="STRING" id="1036808.A0A0C3E5P5"/>
<dbReference type="InterPro" id="IPR057307">
    <property type="entry name" value="PEP5_VPS11_N"/>
</dbReference>
<keyword evidence="14" id="KW-1185">Reference proteome</keyword>
<evidence type="ECO:0000256" key="5">
    <source>
        <dbReference type="ARBA" id="ARBA00022833"/>
    </source>
</evidence>
<feature type="repeat" description="CHCR" evidence="10">
    <location>
        <begin position="463"/>
        <end position="665"/>
    </location>
</feature>
<dbReference type="InterPro" id="IPR000547">
    <property type="entry name" value="Clathrin_H-chain/VPS_repeat"/>
</dbReference>
<dbReference type="EMBL" id="KN822035">
    <property type="protein sequence ID" value="KIM63361.1"/>
    <property type="molecule type" value="Genomic_DNA"/>
</dbReference>
<dbReference type="InParanoid" id="A0A0C3E5P5"/>
<evidence type="ECO:0000256" key="3">
    <source>
        <dbReference type="ARBA" id="ARBA00022723"/>
    </source>
</evidence>
<dbReference type="GO" id="GO:0030897">
    <property type="term" value="C:HOPS complex"/>
    <property type="evidence" value="ECO:0007669"/>
    <property type="project" value="TreeGrafter"/>
</dbReference>
<dbReference type="GO" id="GO:0008270">
    <property type="term" value="F:zinc ion binding"/>
    <property type="evidence" value="ECO:0007669"/>
    <property type="project" value="UniProtKB-KW"/>
</dbReference>
<accession>A0A0C3E5P5</accession>
<dbReference type="InterPro" id="IPR057308">
    <property type="entry name" value="CHCR_PEP5_VPS11"/>
</dbReference>
<comment type="similarity">
    <text evidence="1">Belongs to the VPS11 family.</text>
</comment>
<dbReference type="GO" id="GO:0006886">
    <property type="term" value="P:intracellular protein transport"/>
    <property type="evidence" value="ECO:0007669"/>
    <property type="project" value="UniProtKB-UniRule"/>
</dbReference>
<reference evidence="13 14" key="1">
    <citation type="submission" date="2014-04" db="EMBL/GenBank/DDBJ databases">
        <authorList>
            <consortium name="DOE Joint Genome Institute"/>
            <person name="Kuo A."/>
            <person name="Kohler A."/>
            <person name="Nagy L.G."/>
            <person name="Floudas D."/>
            <person name="Copeland A."/>
            <person name="Barry K.W."/>
            <person name="Cichocki N."/>
            <person name="Veneault-Fourrey C."/>
            <person name="LaButti K."/>
            <person name="Lindquist E.A."/>
            <person name="Lipzen A."/>
            <person name="Lundell T."/>
            <person name="Morin E."/>
            <person name="Murat C."/>
            <person name="Sun H."/>
            <person name="Tunlid A."/>
            <person name="Henrissat B."/>
            <person name="Grigoriev I.V."/>
            <person name="Hibbett D.S."/>
            <person name="Martin F."/>
            <person name="Nordberg H.P."/>
            <person name="Cantor M.N."/>
            <person name="Hua S.X."/>
        </authorList>
    </citation>
    <scope>NUCLEOTIDE SEQUENCE [LARGE SCALE GENOMIC DNA]</scope>
    <source>
        <strain evidence="13 14">Foug A</strain>
    </source>
</reference>
<sequence>MASTSATAQRQFTFFDVEAVKDIHDPNSPPELFKNAPEISTTTFSSAGLVVADVHGSIHILNQSFVSVASWVAHLGGWVTHMIERKGMLVTIGEEDNVRSAIMKIWNLAKIDKRTGGPALLRSVKVQPSGKPHPVSCIALTSNLSFLAIGLGDGTVLLYRHLDQSLASTSGSLTTVPKPRVIHEIMTEPVTFLGFTTSSPTSLSPTSDANVEIDANDHTGASNPTLHLLITTTSSTYSYPLLPKVSSPSSVLVDELGAGLRCACIDWKDRWAVVGRDEALYACAVGGRIGTYALEGEKFSLHTHLNYVVVVLPGRHPPLATTPGVKQRKLGVGAAGVATSPVSAVPMSSSGAGSLSSPNAEITRVVLVDMENKLVAYTGTFEGGVQDAISAWGHVYVVGNDGNITRLLEKPTPEKLSLLYEKNLYTLALSVAQTQGLDTTDVHRHHGDHLYQRGDYDGAMREYIQTIGGVRASYVIRKFLTAHLTPLLMTYLQELHARGLAHAEHTTLLLNAYAKAGDVARLDTFVRSEGRVFRGEAPSLVSRVDEMSPGEGQSREPPFELDTAIRVCRQAGFFAHAAYLARRWGRHDDYLRVLVEDVGGSSVELKFGAGGVSGGSKNDVGSGKADTNGYKEAVSYLREVGGTCAESGLARYGRALLDHLTEETTQLLIDICTIAGHLPPSSLAEHTPITQAKAPGYLSYLALSRAPAVPPALSGGDEATSTKPPGSVKEPENENTEGQGGSISSHLKAACGPTEDQAQLHGESQVSRRPSPTLFFAHFVDHPVYFVRFLETVAQRRWGQSLEGTVIMESTGAEDESERRDQAAVWNTLLELYLTENGQKDKVKALQLLRSSHLPYDATHALILCSSCSYTPGLVLLWEKLGMYEDVLRFWMEQHHSGVRSASETGGSTYGGSSSPSTQVIVALRQYGPAHPYLYPLVLRFLTSTPELVSAHQADLEEILEHVERERIMAPLTVVQVLSRNGVASVGLVKGWLMRRIAEGREEITTDKQLISSYRSETQAKLKQVEELKDTEHARVFHVTRCSQCNGQLDLPSVHFMCNHSYHQRCLLDNDTTCPLCARQHGVIQEIRRNNERLSDQHELFLSEVRENGFGAVASGFGRGWLNMGGTSLTALAGDIS</sequence>
<keyword evidence="3" id="KW-0479">Metal-binding</keyword>
<dbReference type="GO" id="GO:0030674">
    <property type="term" value="F:protein-macromolecule adaptor activity"/>
    <property type="evidence" value="ECO:0007669"/>
    <property type="project" value="TreeGrafter"/>
</dbReference>
<dbReference type="Pfam" id="PF12451">
    <property type="entry name" value="VPS11_C"/>
    <property type="match status" value="1"/>
</dbReference>
<dbReference type="PROSITE" id="PS50089">
    <property type="entry name" value="ZF_RING_2"/>
    <property type="match status" value="1"/>
</dbReference>
<dbReference type="HOGENOM" id="CLU_001287_0_0_1"/>
<evidence type="ECO:0000256" key="4">
    <source>
        <dbReference type="ARBA" id="ARBA00022771"/>
    </source>
</evidence>
<evidence type="ECO:0000313" key="13">
    <source>
        <dbReference type="EMBL" id="KIM63361.1"/>
    </source>
</evidence>
<protein>
    <recommendedName>
        <fullName evidence="12">RING-type domain-containing protein</fullName>
    </recommendedName>
</protein>
<organism evidence="13 14">
    <name type="scientific">Scleroderma citrinum Foug A</name>
    <dbReference type="NCBI Taxonomy" id="1036808"/>
    <lineage>
        <taxon>Eukaryota</taxon>
        <taxon>Fungi</taxon>
        <taxon>Dikarya</taxon>
        <taxon>Basidiomycota</taxon>
        <taxon>Agaricomycotina</taxon>
        <taxon>Agaricomycetes</taxon>
        <taxon>Agaricomycetidae</taxon>
        <taxon>Boletales</taxon>
        <taxon>Sclerodermatineae</taxon>
        <taxon>Sclerodermataceae</taxon>
        <taxon>Scleroderma</taxon>
    </lineage>
</organism>
<dbReference type="GO" id="GO:0006904">
    <property type="term" value="P:vesicle docking involved in exocytosis"/>
    <property type="evidence" value="ECO:0007669"/>
    <property type="project" value="TreeGrafter"/>
</dbReference>
<dbReference type="InterPro" id="IPR016528">
    <property type="entry name" value="VPS11"/>
</dbReference>
<evidence type="ECO:0000256" key="11">
    <source>
        <dbReference type="SAM" id="MobiDB-lite"/>
    </source>
</evidence>
<dbReference type="Proteomes" id="UP000053989">
    <property type="component" value="Unassembled WGS sequence"/>
</dbReference>
<keyword evidence="2" id="KW-0813">Transport</keyword>
<feature type="region of interest" description="Disordered" evidence="11">
    <location>
        <begin position="711"/>
        <end position="766"/>
    </location>
</feature>
<dbReference type="InterPro" id="IPR036322">
    <property type="entry name" value="WD40_repeat_dom_sf"/>
</dbReference>
<evidence type="ECO:0000256" key="1">
    <source>
        <dbReference type="ARBA" id="ARBA00007070"/>
    </source>
</evidence>
<evidence type="ECO:0000256" key="6">
    <source>
        <dbReference type="ARBA" id="ARBA00022927"/>
    </source>
</evidence>
<comment type="subcellular location">
    <subcellularLocation>
        <location evidence="8">Endomembrane system</location>
        <topology evidence="8">Peripheral membrane protein</topology>
        <orientation evidence="8">Cytoplasmic side</orientation>
    </subcellularLocation>
</comment>
<evidence type="ECO:0000256" key="7">
    <source>
        <dbReference type="ARBA" id="ARBA00023136"/>
    </source>
</evidence>
<dbReference type="Pfam" id="PF17122">
    <property type="entry name" value="zf-C3H2C3"/>
    <property type="match status" value="1"/>
</dbReference>
<dbReference type="GO" id="GO:0007032">
    <property type="term" value="P:endosome organization"/>
    <property type="evidence" value="ECO:0007669"/>
    <property type="project" value="TreeGrafter"/>
</dbReference>
<dbReference type="GO" id="GO:0007033">
    <property type="term" value="P:vacuole organization"/>
    <property type="evidence" value="ECO:0007669"/>
    <property type="project" value="TreeGrafter"/>
</dbReference>
<dbReference type="Pfam" id="PF23341">
    <property type="entry name" value="PEP5_VPS11_N"/>
    <property type="match status" value="1"/>
</dbReference>
<dbReference type="FunCoup" id="A0A0C3E5P5">
    <property type="interactions" value="256"/>
</dbReference>
<evidence type="ECO:0000313" key="14">
    <source>
        <dbReference type="Proteomes" id="UP000053989"/>
    </source>
</evidence>
<dbReference type="GO" id="GO:0005768">
    <property type="term" value="C:endosome"/>
    <property type="evidence" value="ECO:0007669"/>
    <property type="project" value="TreeGrafter"/>
</dbReference>
<dbReference type="PROSITE" id="PS50236">
    <property type="entry name" value="CHCR"/>
    <property type="match status" value="1"/>
</dbReference>
<keyword evidence="5" id="KW-0862">Zinc</keyword>
<evidence type="ECO:0000256" key="8">
    <source>
        <dbReference type="ARBA" id="ARBA00029433"/>
    </source>
</evidence>
<evidence type="ECO:0000256" key="9">
    <source>
        <dbReference type="PROSITE-ProRule" id="PRU00175"/>
    </source>
</evidence>
<keyword evidence="6" id="KW-0653">Protein transport</keyword>
<name>A0A0C3E5P5_9AGAM</name>
<evidence type="ECO:0000256" key="2">
    <source>
        <dbReference type="ARBA" id="ARBA00022448"/>
    </source>
</evidence>
<dbReference type="CDD" id="cd16688">
    <property type="entry name" value="RING-H2_Vps11"/>
    <property type="match status" value="1"/>
</dbReference>
<evidence type="ECO:0000256" key="10">
    <source>
        <dbReference type="PROSITE-ProRule" id="PRU01006"/>
    </source>
</evidence>
<gene>
    <name evidence="13" type="ORF">SCLCIDRAFT_1214249</name>
</gene>
<feature type="domain" description="RING-type" evidence="12">
    <location>
        <begin position="1042"/>
        <end position="1077"/>
    </location>
</feature>
<dbReference type="InterPro" id="IPR024763">
    <property type="entry name" value="VPS11_C"/>
</dbReference>
<dbReference type="Pfam" id="PF23356">
    <property type="entry name" value="TPR_PEP5_VPS11"/>
    <property type="match status" value="2"/>
</dbReference>
<dbReference type="GO" id="GO:0048284">
    <property type="term" value="P:organelle fusion"/>
    <property type="evidence" value="ECO:0007669"/>
    <property type="project" value="TreeGrafter"/>
</dbReference>
<dbReference type="SUPFAM" id="SSF50978">
    <property type="entry name" value="WD40 repeat-like"/>
    <property type="match status" value="1"/>
</dbReference>
<keyword evidence="7" id="KW-0472">Membrane</keyword>
<proteinExistence type="inferred from homology"/>